<dbReference type="AlphaFoldDB" id="A0A8J5LXV4"/>
<protein>
    <submittedName>
        <fullName evidence="1">Uncharacterized protein</fullName>
    </submittedName>
</protein>
<comment type="caution">
    <text evidence="1">The sequence shown here is derived from an EMBL/GenBank/DDBJ whole genome shotgun (WGS) entry which is preliminary data.</text>
</comment>
<dbReference type="Proteomes" id="UP000734854">
    <property type="component" value="Unassembled WGS sequence"/>
</dbReference>
<name>A0A8J5LXV4_ZINOF</name>
<keyword evidence="2" id="KW-1185">Reference proteome</keyword>
<evidence type="ECO:0000313" key="2">
    <source>
        <dbReference type="Proteomes" id="UP000734854"/>
    </source>
</evidence>
<evidence type="ECO:0000313" key="1">
    <source>
        <dbReference type="EMBL" id="KAG6527627.1"/>
    </source>
</evidence>
<reference evidence="1 2" key="1">
    <citation type="submission" date="2020-08" db="EMBL/GenBank/DDBJ databases">
        <title>Plant Genome Project.</title>
        <authorList>
            <person name="Zhang R.-G."/>
        </authorList>
    </citation>
    <scope>NUCLEOTIDE SEQUENCE [LARGE SCALE GENOMIC DNA]</scope>
    <source>
        <tissue evidence="1">Rhizome</tissue>
    </source>
</reference>
<sequence>MLTTRSFLFPSALALTTDPFHSPSTNSRSALVPVSHYAVPRLIITAADSIHSRGSYRSGLILEVVTFGPSNKHIFGCGSPPDLPGLGEF</sequence>
<accession>A0A8J5LXV4</accession>
<proteinExistence type="predicted"/>
<dbReference type="EMBL" id="JACMSC010000003">
    <property type="protein sequence ID" value="KAG6527627.1"/>
    <property type="molecule type" value="Genomic_DNA"/>
</dbReference>
<gene>
    <name evidence="1" type="ORF">ZIOFF_009751</name>
</gene>
<organism evidence="1 2">
    <name type="scientific">Zingiber officinale</name>
    <name type="common">Ginger</name>
    <name type="synonym">Amomum zingiber</name>
    <dbReference type="NCBI Taxonomy" id="94328"/>
    <lineage>
        <taxon>Eukaryota</taxon>
        <taxon>Viridiplantae</taxon>
        <taxon>Streptophyta</taxon>
        <taxon>Embryophyta</taxon>
        <taxon>Tracheophyta</taxon>
        <taxon>Spermatophyta</taxon>
        <taxon>Magnoliopsida</taxon>
        <taxon>Liliopsida</taxon>
        <taxon>Zingiberales</taxon>
        <taxon>Zingiberaceae</taxon>
        <taxon>Zingiber</taxon>
    </lineage>
</organism>